<feature type="compositionally biased region" description="Polar residues" evidence="5">
    <location>
        <begin position="445"/>
        <end position="455"/>
    </location>
</feature>
<dbReference type="InterPro" id="IPR009003">
    <property type="entry name" value="Peptidase_S1_PA"/>
</dbReference>
<evidence type="ECO:0000256" key="3">
    <source>
        <dbReference type="ARBA" id="ARBA00022825"/>
    </source>
</evidence>
<dbReference type="AlphaFoldDB" id="A0A921Z251"/>
<dbReference type="GO" id="GO:0006508">
    <property type="term" value="P:proteolysis"/>
    <property type="evidence" value="ECO:0007669"/>
    <property type="project" value="UniProtKB-KW"/>
</dbReference>
<dbReference type="PANTHER" id="PTHR24276:SF91">
    <property type="entry name" value="AT26814P-RELATED"/>
    <property type="match status" value="1"/>
</dbReference>
<evidence type="ECO:0000256" key="6">
    <source>
        <dbReference type="SAM" id="SignalP"/>
    </source>
</evidence>
<sequence length="556" mass="64078">MLFKVLTFASVCYFMLKLCVCSRRIVGGKFTPYEKQYMVYFVKSELTKSVDSGRDIGDSWLCGGAIVSPTQILTAAACLLEYKKIYAIAGYRRYIRTYDLERDQCTKRWKQRVVKTCVPKAYKFDHSKPIHWLSMDVGVATVEKPYNFSDLTYRLHCHYTPAPVKILYEEVYQAEGIDVLMLGWGHVRARQVHNINDLNSPYLREASGKIQAKSYCRSKLPTQLISEELINKYLICVHNKGKIGGGGELLVRGETNNAECARRNMDPSDPRCANTTLDEYDYYDFRRHSNRTDGFEAKRQLNASFEKFLYTRRQGICQNDHGGPLITWVGKEEVLIGIALTGLLSDTYECIGPFIFTSAYCASHIIQCLLLTDSEERDKMAEEEGYQIEEVEIEWEDLTRNRNTPEPGFKTQQNKPGKQTTHMQQKHAQYVMTKQTKKQPRQKIQPKTQSNVSTGPQSYVRYKQIKPINFEYSKAPPILRNLEPKQNQLYYISAQQQSYVKSQPLAIPPELISQLYVPLEHSNVVSHTRLPWPPEKNIAFNKATDSYYAKIRNVGF</sequence>
<dbReference type="OrthoDB" id="7422296at2759"/>
<evidence type="ECO:0000256" key="1">
    <source>
        <dbReference type="ARBA" id="ARBA00022670"/>
    </source>
</evidence>
<accession>A0A921Z251</accession>
<keyword evidence="6" id="KW-0732">Signal</keyword>
<evidence type="ECO:0000313" key="9">
    <source>
        <dbReference type="Proteomes" id="UP000791440"/>
    </source>
</evidence>
<dbReference type="SUPFAM" id="SSF50494">
    <property type="entry name" value="Trypsin-like serine proteases"/>
    <property type="match status" value="1"/>
</dbReference>
<keyword evidence="1" id="KW-0645">Protease</keyword>
<dbReference type="PANTHER" id="PTHR24276">
    <property type="entry name" value="POLYSERASE-RELATED"/>
    <property type="match status" value="1"/>
</dbReference>
<dbReference type="Gene3D" id="2.40.10.10">
    <property type="entry name" value="Trypsin-like serine proteases"/>
    <property type="match status" value="2"/>
</dbReference>
<dbReference type="SMART" id="SM00020">
    <property type="entry name" value="Tryp_SPc"/>
    <property type="match status" value="1"/>
</dbReference>
<evidence type="ECO:0000259" key="7">
    <source>
        <dbReference type="PROSITE" id="PS50240"/>
    </source>
</evidence>
<protein>
    <recommendedName>
        <fullName evidence="7">Peptidase S1 domain-containing protein</fullName>
    </recommendedName>
</protein>
<keyword evidence="3" id="KW-0720">Serine protease</keyword>
<dbReference type="Pfam" id="PF00089">
    <property type="entry name" value="Trypsin"/>
    <property type="match status" value="1"/>
</dbReference>
<dbReference type="InterPro" id="IPR001254">
    <property type="entry name" value="Trypsin_dom"/>
</dbReference>
<evidence type="ECO:0000313" key="8">
    <source>
        <dbReference type="EMBL" id="KAG6449892.1"/>
    </source>
</evidence>
<comment type="caution">
    <text evidence="8">The sequence shown here is derived from an EMBL/GenBank/DDBJ whole genome shotgun (WGS) entry which is preliminary data.</text>
</comment>
<keyword evidence="9" id="KW-1185">Reference proteome</keyword>
<evidence type="ECO:0000256" key="2">
    <source>
        <dbReference type="ARBA" id="ARBA00022801"/>
    </source>
</evidence>
<proteinExistence type="predicted"/>
<evidence type="ECO:0000256" key="5">
    <source>
        <dbReference type="SAM" id="MobiDB-lite"/>
    </source>
</evidence>
<dbReference type="PROSITE" id="PS50240">
    <property type="entry name" value="TRYPSIN_DOM"/>
    <property type="match status" value="1"/>
</dbReference>
<feature type="domain" description="Peptidase S1" evidence="7">
    <location>
        <begin position="25"/>
        <end position="401"/>
    </location>
</feature>
<dbReference type="InterPro" id="IPR043504">
    <property type="entry name" value="Peptidase_S1_PA_chymotrypsin"/>
</dbReference>
<keyword evidence="4" id="KW-1015">Disulfide bond</keyword>
<gene>
    <name evidence="8" type="ORF">O3G_MSEX006292</name>
</gene>
<reference evidence="8" key="1">
    <citation type="journal article" date="2016" name="Insect Biochem. Mol. Biol.">
        <title>Multifaceted biological insights from a draft genome sequence of the tobacco hornworm moth, Manduca sexta.</title>
        <authorList>
            <person name="Kanost M.R."/>
            <person name="Arrese E.L."/>
            <person name="Cao X."/>
            <person name="Chen Y.R."/>
            <person name="Chellapilla S."/>
            <person name="Goldsmith M.R."/>
            <person name="Grosse-Wilde E."/>
            <person name="Heckel D.G."/>
            <person name="Herndon N."/>
            <person name="Jiang H."/>
            <person name="Papanicolaou A."/>
            <person name="Qu J."/>
            <person name="Soulages J.L."/>
            <person name="Vogel H."/>
            <person name="Walters J."/>
            <person name="Waterhouse R.M."/>
            <person name="Ahn S.J."/>
            <person name="Almeida F.C."/>
            <person name="An C."/>
            <person name="Aqrawi P."/>
            <person name="Bretschneider A."/>
            <person name="Bryant W.B."/>
            <person name="Bucks S."/>
            <person name="Chao H."/>
            <person name="Chevignon G."/>
            <person name="Christen J.M."/>
            <person name="Clarke D.F."/>
            <person name="Dittmer N.T."/>
            <person name="Ferguson L.C.F."/>
            <person name="Garavelou S."/>
            <person name="Gordon K.H.J."/>
            <person name="Gunaratna R.T."/>
            <person name="Han Y."/>
            <person name="Hauser F."/>
            <person name="He Y."/>
            <person name="Heidel-Fischer H."/>
            <person name="Hirsh A."/>
            <person name="Hu Y."/>
            <person name="Jiang H."/>
            <person name="Kalra D."/>
            <person name="Klinner C."/>
            <person name="Konig C."/>
            <person name="Kovar C."/>
            <person name="Kroll A.R."/>
            <person name="Kuwar S.S."/>
            <person name="Lee S.L."/>
            <person name="Lehman R."/>
            <person name="Li K."/>
            <person name="Li Z."/>
            <person name="Liang H."/>
            <person name="Lovelace S."/>
            <person name="Lu Z."/>
            <person name="Mansfield J.H."/>
            <person name="McCulloch K.J."/>
            <person name="Mathew T."/>
            <person name="Morton B."/>
            <person name="Muzny D.M."/>
            <person name="Neunemann D."/>
            <person name="Ongeri F."/>
            <person name="Pauchet Y."/>
            <person name="Pu L.L."/>
            <person name="Pyrousis I."/>
            <person name="Rao X.J."/>
            <person name="Redding A."/>
            <person name="Roesel C."/>
            <person name="Sanchez-Gracia A."/>
            <person name="Schaack S."/>
            <person name="Shukla A."/>
            <person name="Tetreau G."/>
            <person name="Wang Y."/>
            <person name="Xiong G.H."/>
            <person name="Traut W."/>
            <person name="Walsh T.K."/>
            <person name="Worley K.C."/>
            <person name="Wu D."/>
            <person name="Wu W."/>
            <person name="Wu Y.Q."/>
            <person name="Zhang X."/>
            <person name="Zou Z."/>
            <person name="Zucker H."/>
            <person name="Briscoe A.D."/>
            <person name="Burmester T."/>
            <person name="Clem R.J."/>
            <person name="Feyereisen R."/>
            <person name="Grimmelikhuijzen C.J.P."/>
            <person name="Hamodrakas S.J."/>
            <person name="Hansson B.S."/>
            <person name="Huguet E."/>
            <person name="Jermiin L.S."/>
            <person name="Lan Q."/>
            <person name="Lehman H.K."/>
            <person name="Lorenzen M."/>
            <person name="Merzendorfer H."/>
            <person name="Michalopoulos I."/>
            <person name="Morton D.B."/>
            <person name="Muthukrishnan S."/>
            <person name="Oakeshott J.G."/>
            <person name="Palmer W."/>
            <person name="Park Y."/>
            <person name="Passarelli A.L."/>
            <person name="Rozas J."/>
            <person name="Schwartz L.M."/>
            <person name="Smith W."/>
            <person name="Southgate A."/>
            <person name="Vilcinskas A."/>
            <person name="Vogt R."/>
            <person name="Wang P."/>
            <person name="Werren J."/>
            <person name="Yu X.Q."/>
            <person name="Zhou J.J."/>
            <person name="Brown S.J."/>
            <person name="Scherer S.E."/>
            <person name="Richards S."/>
            <person name="Blissard G.W."/>
        </authorList>
    </citation>
    <scope>NUCLEOTIDE SEQUENCE</scope>
</reference>
<keyword evidence="2" id="KW-0378">Hydrolase</keyword>
<dbReference type="Proteomes" id="UP000791440">
    <property type="component" value="Unassembled WGS sequence"/>
</dbReference>
<name>A0A921Z251_MANSE</name>
<reference evidence="8" key="2">
    <citation type="submission" date="2020-12" db="EMBL/GenBank/DDBJ databases">
        <authorList>
            <person name="Kanost M."/>
        </authorList>
    </citation>
    <scope>NUCLEOTIDE SEQUENCE</scope>
</reference>
<feature type="signal peptide" evidence="6">
    <location>
        <begin position="1"/>
        <end position="27"/>
    </location>
</feature>
<dbReference type="EMBL" id="JH668380">
    <property type="protein sequence ID" value="KAG6449892.1"/>
    <property type="molecule type" value="Genomic_DNA"/>
</dbReference>
<feature type="chain" id="PRO_5036973604" description="Peptidase S1 domain-containing protein" evidence="6">
    <location>
        <begin position="28"/>
        <end position="556"/>
    </location>
</feature>
<evidence type="ECO:0000256" key="4">
    <source>
        <dbReference type="ARBA" id="ARBA00023157"/>
    </source>
</evidence>
<feature type="region of interest" description="Disordered" evidence="5">
    <location>
        <begin position="435"/>
        <end position="455"/>
    </location>
</feature>
<dbReference type="InterPro" id="IPR050430">
    <property type="entry name" value="Peptidase_S1"/>
</dbReference>
<dbReference type="GO" id="GO:0004252">
    <property type="term" value="F:serine-type endopeptidase activity"/>
    <property type="evidence" value="ECO:0007669"/>
    <property type="project" value="InterPro"/>
</dbReference>
<organism evidence="8 9">
    <name type="scientific">Manduca sexta</name>
    <name type="common">Tobacco hawkmoth</name>
    <name type="synonym">Tobacco hornworm</name>
    <dbReference type="NCBI Taxonomy" id="7130"/>
    <lineage>
        <taxon>Eukaryota</taxon>
        <taxon>Metazoa</taxon>
        <taxon>Ecdysozoa</taxon>
        <taxon>Arthropoda</taxon>
        <taxon>Hexapoda</taxon>
        <taxon>Insecta</taxon>
        <taxon>Pterygota</taxon>
        <taxon>Neoptera</taxon>
        <taxon>Endopterygota</taxon>
        <taxon>Lepidoptera</taxon>
        <taxon>Glossata</taxon>
        <taxon>Ditrysia</taxon>
        <taxon>Bombycoidea</taxon>
        <taxon>Sphingidae</taxon>
        <taxon>Sphinginae</taxon>
        <taxon>Sphingini</taxon>
        <taxon>Manduca</taxon>
    </lineage>
</organism>